<evidence type="ECO:0000256" key="2">
    <source>
        <dbReference type="ARBA" id="ARBA00023134"/>
    </source>
</evidence>
<evidence type="ECO:0000259" key="3">
    <source>
        <dbReference type="SMART" id="SM00962"/>
    </source>
</evidence>
<accession>A0A2G6E153</accession>
<gene>
    <name evidence="4" type="ORF">CSB45_15825</name>
</gene>
<reference evidence="4 5" key="1">
    <citation type="submission" date="2017-10" db="EMBL/GenBank/DDBJ databases">
        <title>Novel microbial diversity and functional potential in the marine mammal oral microbiome.</title>
        <authorList>
            <person name="Dudek N.K."/>
            <person name="Sun C.L."/>
            <person name="Burstein D."/>
            <person name="Kantor R.S."/>
            <person name="Aliaga Goltsman D.S."/>
            <person name="Bik E.M."/>
            <person name="Thomas B.C."/>
            <person name="Banfield J.F."/>
            <person name="Relman D.A."/>
        </authorList>
    </citation>
    <scope>NUCLEOTIDE SEQUENCE [LARGE SCALE GENOMIC DNA]</scope>
    <source>
        <strain evidence="4">DOLZORAL124_49_17</strain>
    </source>
</reference>
<keyword evidence="1" id="KW-0547">Nucleotide-binding</keyword>
<evidence type="ECO:0000313" key="5">
    <source>
        <dbReference type="Proteomes" id="UP000229740"/>
    </source>
</evidence>
<proteinExistence type="predicted"/>
<dbReference type="InterPro" id="IPR027417">
    <property type="entry name" value="P-loop_NTPase"/>
</dbReference>
<dbReference type="GO" id="GO:0005525">
    <property type="term" value="F:GTP binding"/>
    <property type="evidence" value="ECO:0007669"/>
    <property type="project" value="UniProtKB-KW"/>
</dbReference>
<dbReference type="EMBL" id="PDPS01000095">
    <property type="protein sequence ID" value="PID55478.1"/>
    <property type="molecule type" value="Genomic_DNA"/>
</dbReference>
<dbReference type="Gene3D" id="3.40.50.300">
    <property type="entry name" value="P-loop containing nucleotide triphosphate hydrolases"/>
    <property type="match status" value="1"/>
</dbReference>
<evidence type="ECO:0000256" key="1">
    <source>
        <dbReference type="ARBA" id="ARBA00022741"/>
    </source>
</evidence>
<dbReference type="GO" id="GO:0006614">
    <property type="term" value="P:SRP-dependent cotranslational protein targeting to membrane"/>
    <property type="evidence" value="ECO:0007669"/>
    <property type="project" value="InterPro"/>
</dbReference>
<dbReference type="SUPFAM" id="SSF52540">
    <property type="entry name" value="P-loop containing nucleoside triphosphate hydrolases"/>
    <property type="match status" value="1"/>
</dbReference>
<sequence length="354" mass="38618">MSLSDDLAILESEEVGPTRVELVSDVVSDASDSETCARLDKPEHTLRDELRELKGLVVELSKQLEAQAKTTQTAIAMPTTGPIRSLRRTMMSQGFSANVCDKIIRGIEDKLGVRELRKKDLVDAWALYLIARDIDVRALSFGCAPRQVAVLGSAGVGCTTAVVQLARHFNWGDSSKHKEAVSMVSIQPRGVGEAEAFVRYGSLLQIDAEVQERVPQNPPLSMQGGTVPLRILDIPSDLSELCASLVGSVDERIVLLRATDKSEDMLKQLEACHDAQPQSLAFSHLDDTTSVGNIFSVLIESGLPLRFFSSARDIVEGNPYILFDRLQGFSCTLQQAEARIAQQNKAAQGELGDR</sequence>
<feature type="domain" description="SRP54-type proteins GTP-binding" evidence="3">
    <location>
        <begin position="145"/>
        <end position="328"/>
    </location>
</feature>
<name>A0A2G6E153_9BACT</name>
<dbReference type="Proteomes" id="UP000229740">
    <property type="component" value="Unassembled WGS sequence"/>
</dbReference>
<protein>
    <recommendedName>
        <fullName evidence="3">SRP54-type proteins GTP-binding domain-containing protein</fullName>
    </recommendedName>
</protein>
<dbReference type="AlphaFoldDB" id="A0A2G6E153"/>
<organism evidence="4 5">
    <name type="scientific">candidate division KSB3 bacterium</name>
    <dbReference type="NCBI Taxonomy" id="2044937"/>
    <lineage>
        <taxon>Bacteria</taxon>
        <taxon>candidate division KSB3</taxon>
    </lineage>
</organism>
<dbReference type="SMART" id="SM00962">
    <property type="entry name" value="SRP54"/>
    <property type="match status" value="1"/>
</dbReference>
<comment type="caution">
    <text evidence="4">The sequence shown here is derived from an EMBL/GenBank/DDBJ whole genome shotgun (WGS) entry which is preliminary data.</text>
</comment>
<keyword evidence="2" id="KW-0342">GTP-binding</keyword>
<evidence type="ECO:0000313" key="4">
    <source>
        <dbReference type="EMBL" id="PID55478.1"/>
    </source>
</evidence>
<dbReference type="InterPro" id="IPR000897">
    <property type="entry name" value="SRP54_GTPase_dom"/>
</dbReference>